<evidence type="ECO:0000256" key="1">
    <source>
        <dbReference type="ARBA" id="ARBA00004127"/>
    </source>
</evidence>
<keyword evidence="4 6" id="KW-0472">Membrane</keyword>
<evidence type="ECO:0000256" key="3">
    <source>
        <dbReference type="ARBA" id="ARBA00022989"/>
    </source>
</evidence>
<feature type="transmembrane region" description="Helical" evidence="6">
    <location>
        <begin position="193"/>
        <end position="215"/>
    </location>
</feature>
<accession>A0A5C8HX27</accession>
<comment type="caution">
    <text evidence="8">The sequence shown here is derived from an EMBL/GenBank/DDBJ whole genome shotgun (WGS) entry which is preliminary data.</text>
</comment>
<dbReference type="RefSeq" id="WP_147895597.1">
    <property type="nucleotide sequence ID" value="NZ_BAAANR010000001.1"/>
</dbReference>
<evidence type="ECO:0000259" key="7">
    <source>
        <dbReference type="SMART" id="SM00752"/>
    </source>
</evidence>
<feature type="transmembrane region" description="Helical" evidence="6">
    <location>
        <begin position="40"/>
        <end position="59"/>
    </location>
</feature>
<sequence length="385" mass="43294">MTDTRTPEQPPRTPRLGRIPSPARLWTGLSGWLTERKHSTISFSVMRVLLSAAMLAVLVPSLPDRHYLWGAGSWWVEPEASRRGWWEPLRLLFSKDSILLFDIAYGALLVLVLVFLAGWKTRWVTPVLLLFWVGLSTNSTLLTNGGDTLMRIVLLFAVFADLSSHFSVDAWLRRRRGGVSGPRPRWLRSVPAWVSNWAHNTVLILCVYQILLVYLVSSVLKLAGEEWLQGTAIYYALSIDQFRVLPGLSDLVWQFTPGVMVATWTALWVQLLFPVLILWRPTRYVAVVLITGMHLGIAVLLGLWPFSLTMIALDLLLVRDRSWTRAWGGARRVGRAARRVIDDAWAVDGGAGRGSGGTPRGRTRPVRGPRRPTREPQPTPDSRAL</sequence>
<keyword evidence="3 6" id="KW-1133">Transmembrane helix</keyword>
<proteinExistence type="predicted"/>
<feature type="transmembrane region" description="Helical" evidence="6">
    <location>
        <begin position="258"/>
        <end position="279"/>
    </location>
</feature>
<feature type="compositionally biased region" description="Basic residues" evidence="5">
    <location>
        <begin position="361"/>
        <end position="371"/>
    </location>
</feature>
<feature type="compositionally biased region" description="Gly residues" evidence="5">
    <location>
        <begin position="349"/>
        <end position="359"/>
    </location>
</feature>
<dbReference type="InterPro" id="IPR053934">
    <property type="entry name" value="HTTM_dom"/>
</dbReference>
<feature type="transmembrane region" description="Helical" evidence="6">
    <location>
        <begin position="285"/>
        <end position="318"/>
    </location>
</feature>
<protein>
    <recommendedName>
        <fullName evidence="7">HTTM-like domain-containing protein</fullName>
    </recommendedName>
</protein>
<dbReference type="InterPro" id="IPR052964">
    <property type="entry name" value="Sporulation_signal_mat"/>
</dbReference>
<feature type="transmembrane region" description="Helical" evidence="6">
    <location>
        <begin position="98"/>
        <end position="116"/>
    </location>
</feature>
<keyword evidence="9" id="KW-1185">Reference proteome</keyword>
<evidence type="ECO:0000256" key="6">
    <source>
        <dbReference type="SAM" id="Phobius"/>
    </source>
</evidence>
<feature type="domain" description="HTTM-like" evidence="7">
    <location>
        <begin position="35"/>
        <end position="322"/>
    </location>
</feature>
<dbReference type="AlphaFoldDB" id="A0A5C8HX27"/>
<evidence type="ECO:0000313" key="8">
    <source>
        <dbReference type="EMBL" id="TXK10428.1"/>
    </source>
</evidence>
<keyword evidence="2 6" id="KW-0812">Transmembrane</keyword>
<evidence type="ECO:0000256" key="4">
    <source>
        <dbReference type="ARBA" id="ARBA00023136"/>
    </source>
</evidence>
<dbReference type="Proteomes" id="UP000321034">
    <property type="component" value="Unassembled WGS sequence"/>
</dbReference>
<dbReference type="PANTHER" id="PTHR39535">
    <property type="entry name" value="SPORULATION-DELAYING PROTEIN SDPB"/>
    <property type="match status" value="1"/>
</dbReference>
<dbReference type="OrthoDB" id="128729at2"/>
<comment type="subcellular location">
    <subcellularLocation>
        <location evidence="1">Endomembrane system</location>
        <topology evidence="1">Multi-pass membrane protein</topology>
    </subcellularLocation>
</comment>
<feature type="transmembrane region" description="Helical" evidence="6">
    <location>
        <begin position="149"/>
        <end position="172"/>
    </location>
</feature>
<feature type="transmembrane region" description="Helical" evidence="6">
    <location>
        <begin position="123"/>
        <end position="143"/>
    </location>
</feature>
<dbReference type="GO" id="GO:0012505">
    <property type="term" value="C:endomembrane system"/>
    <property type="evidence" value="ECO:0007669"/>
    <property type="project" value="UniProtKB-SubCell"/>
</dbReference>
<dbReference type="EMBL" id="VRSV01000002">
    <property type="protein sequence ID" value="TXK10428.1"/>
    <property type="molecule type" value="Genomic_DNA"/>
</dbReference>
<dbReference type="SMART" id="SM00752">
    <property type="entry name" value="HTTM"/>
    <property type="match status" value="1"/>
</dbReference>
<organism evidence="8 9">
    <name type="scientific">Microbacterium hatanonis</name>
    <dbReference type="NCBI Taxonomy" id="404366"/>
    <lineage>
        <taxon>Bacteria</taxon>
        <taxon>Bacillati</taxon>
        <taxon>Actinomycetota</taxon>
        <taxon>Actinomycetes</taxon>
        <taxon>Micrococcales</taxon>
        <taxon>Microbacteriaceae</taxon>
        <taxon>Microbacterium</taxon>
    </lineage>
</organism>
<evidence type="ECO:0000313" key="9">
    <source>
        <dbReference type="Proteomes" id="UP000321034"/>
    </source>
</evidence>
<name>A0A5C8HX27_9MICO</name>
<evidence type="ECO:0000256" key="5">
    <source>
        <dbReference type="SAM" id="MobiDB-lite"/>
    </source>
</evidence>
<dbReference type="InterPro" id="IPR011020">
    <property type="entry name" value="HTTM-like"/>
</dbReference>
<gene>
    <name evidence="8" type="ORF">FVP77_16495</name>
</gene>
<dbReference type="Pfam" id="PF05090">
    <property type="entry name" value="HTTM"/>
    <property type="match status" value="1"/>
</dbReference>
<evidence type="ECO:0000256" key="2">
    <source>
        <dbReference type="ARBA" id="ARBA00022692"/>
    </source>
</evidence>
<reference evidence="8 9" key="1">
    <citation type="submission" date="2019-08" db="EMBL/GenBank/DDBJ databases">
        <authorList>
            <person name="Dong K."/>
        </authorList>
    </citation>
    <scope>NUCLEOTIDE SEQUENCE [LARGE SCALE GENOMIC DNA]</scope>
    <source>
        <strain evidence="8 9">JCM14558</strain>
    </source>
</reference>
<feature type="region of interest" description="Disordered" evidence="5">
    <location>
        <begin position="348"/>
        <end position="385"/>
    </location>
</feature>
<dbReference type="PANTHER" id="PTHR39535:SF2">
    <property type="entry name" value="HTTM DOMAIN-CONTAINING PROTEIN"/>
    <property type="match status" value="1"/>
</dbReference>